<dbReference type="PRINTS" id="PR00081">
    <property type="entry name" value="GDHRDH"/>
</dbReference>
<evidence type="ECO:0000313" key="4">
    <source>
        <dbReference type="Proteomes" id="UP000322822"/>
    </source>
</evidence>
<name>A0A5P2HAX6_9BURK</name>
<dbReference type="Proteomes" id="UP000322822">
    <property type="component" value="Chromosome 2"/>
</dbReference>
<proteinExistence type="inferred from homology"/>
<dbReference type="NCBIfam" id="NF005075">
    <property type="entry name" value="PRK06500.1"/>
    <property type="match status" value="1"/>
</dbReference>
<comment type="similarity">
    <text evidence="1">Belongs to the short-chain dehydrogenases/reductases (SDR) family.</text>
</comment>
<dbReference type="Gene3D" id="3.40.50.720">
    <property type="entry name" value="NAD(P)-binding Rossmann-like Domain"/>
    <property type="match status" value="1"/>
</dbReference>
<dbReference type="OrthoDB" id="9803333at2"/>
<dbReference type="InterPro" id="IPR036291">
    <property type="entry name" value="NAD(P)-bd_dom_sf"/>
</dbReference>
<keyword evidence="2" id="KW-0560">Oxidoreductase</keyword>
<accession>A0A5P2HAX6</accession>
<sequence>MSRLQGKRTLITGGTSGIGLETAKQFLAEGVRVMVTGVNPDSIARARTELGPEVLIVRADSASVAAQRELALAVSAHYGELDIAFLNAGVSVWVPMEEWSEEMFDRSFAINVKGPYFLVQSLLSCFARPASVVLNTSINAHVGAARSSVYAATKAALLNMAKTLSSELLDRGIRVNAVSPGPVETPLYDKLGIPDAYREQVARDIVATIPMGRFGRPEEVAKAVLYLASDESRWTVGSEMIVDGGRTLNG</sequence>
<organism evidence="3 4">
    <name type="scientific">Cupriavidus pauculus</name>
    <dbReference type="NCBI Taxonomy" id="82633"/>
    <lineage>
        <taxon>Bacteria</taxon>
        <taxon>Pseudomonadati</taxon>
        <taxon>Pseudomonadota</taxon>
        <taxon>Betaproteobacteria</taxon>
        <taxon>Burkholderiales</taxon>
        <taxon>Burkholderiaceae</taxon>
        <taxon>Cupriavidus</taxon>
    </lineage>
</organism>
<evidence type="ECO:0000313" key="3">
    <source>
        <dbReference type="EMBL" id="QET04409.1"/>
    </source>
</evidence>
<evidence type="ECO:0000256" key="2">
    <source>
        <dbReference type="ARBA" id="ARBA00023002"/>
    </source>
</evidence>
<dbReference type="RefSeq" id="WP_150374471.1">
    <property type="nucleotide sequence ID" value="NZ_CP044067.1"/>
</dbReference>
<gene>
    <name evidence="3" type="ORF">FOB72_19960</name>
</gene>
<reference evidence="3 4" key="1">
    <citation type="submission" date="2019-09" db="EMBL/GenBank/DDBJ databases">
        <title>FDA dAtabase for Regulatory Grade micrObial Sequences (FDA-ARGOS): Supporting development and validation of Infectious Disease Dx tests.</title>
        <authorList>
            <person name="Sciortino C."/>
            <person name="Tallon L."/>
            <person name="Sadzewicz L."/>
            <person name="Vavikolanu K."/>
            <person name="Mehta A."/>
            <person name="Aluvathingal J."/>
            <person name="Nadendla S."/>
            <person name="Nandy P."/>
            <person name="Geyer C."/>
            <person name="Yan Y."/>
            <person name="Sichtig H."/>
        </authorList>
    </citation>
    <scope>NUCLEOTIDE SEQUENCE [LARGE SCALE GENOMIC DNA]</scope>
    <source>
        <strain evidence="3 4">FDAARGOS_664</strain>
    </source>
</reference>
<dbReference type="CDD" id="cd05233">
    <property type="entry name" value="SDR_c"/>
    <property type="match status" value="1"/>
</dbReference>
<dbReference type="SUPFAM" id="SSF51735">
    <property type="entry name" value="NAD(P)-binding Rossmann-fold domains"/>
    <property type="match status" value="1"/>
</dbReference>
<dbReference type="FunFam" id="3.40.50.720:FF:000084">
    <property type="entry name" value="Short-chain dehydrogenase reductase"/>
    <property type="match status" value="1"/>
</dbReference>
<protein>
    <submittedName>
        <fullName evidence="3">SDR family oxidoreductase</fullName>
    </submittedName>
</protein>
<dbReference type="PANTHER" id="PTHR43477:SF1">
    <property type="entry name" value="DIHYDROANTICAPSIN 7-DEHYDROGENASE"/>
    <property type="match status" value="1"/>
</dbReference>
<dbReference type="PANTHER" id="PTHR43477">
    <property type="entry name" value="DIHYDROANTICAPSIN 7-DEHYDROGENASE"/>
    <property type="match status" value="1"/>
</dbReference>
<dbReference type="GO" id="GO:0016491">
    <property type="term" value="F:oxidoreductase activity"/>
    <property type="evidence" value="ECO:0007669"/>
    <property type="project" value="UniProtKB-KW"/>
</dbReference>
<evidence type="ECO:0000256" key="1">
    <source>
        <dbReference type="ARBA" id="ARBA00006484"/>
    </source>
</evidence>
<dbReference type="Pfam" id="PF13561">
    <property type="entry name" value="adh_short_C2"/>
    <property type="match status" value="1"/>
</dbReference>
<dbReference type="InterPro" id="IPR051122">
    <property type="entry name" value="SDR_DHRS6-like"/>
</dbReference>
<dbReference type="InterPro" id="IPR002347">
    <property type="entry name" value="SDR_fam"/>
</dbReference>
<dbReference type="InterPro" id="IPR020904">
    <property type="entry name" value="Sc_DH/Rdtase_CS"/>
</dbReference>
<dbReference type="EMBL" id="CP044067">
    <property type="protein sequence ID" value="QET04409.1"/>
    <property type="molecule type" value="Genomic_DNA"/>
</dbReference>
<dbReference type="PROSITE" id="PS00061">
    <property type="entry name" value="ADH_SHORT"/>
    <property type="match status" value="1"/>
</dbReference>
<dbReference type="AlphaFoldDB" id="A0A5P2HAX6"/>